<proteinExistence type="inferred from homology"/>
<feature type="region of interest" description="Disordered" evidence="5">
    <location>
        <begin position="121"/>
        <end position="392"/>
    </location>
</feature>
<name>A0ABY7FXB7_MYAAR</name>
<evidence type="ECO:0000256" key="1">
    <source>
        <dbReference type="ARBA" id="ARBA00004613"/>
    </source>
</evidence>
<evidence type="ECO:0000313" key="7">
    <source>
        <dbReference type="Proteomes" id="UP001164746"/>
    </source>
</evidence>
<feature type="compositionally biased region" description="Low complexity" evidence="5">
    <location>
        <begin position="164"/>
        <end position="174"/>
    </location>
</feature>
<dbReference type="EMBL" id="CP111025">
    <property type="protein sequence ID" value="WAR25523.1"/>
    <property type="molecule type" value="Genomic_DNA"/>
</dbReference>
<protein>
    <submittedName>
        <fullName evidence="6">Uncharacterized protein</fullName>
    </submittedName>
</protein>
<organism evidence="6 7">
    <name type="scientific">Mya arenaria</name>
    <name type="common">Soft-shell clam</name>
    <dbReference type="NCBI Taxonomy" id="6604"/>
    <lineage>
        <taxon>Eukaryota</taxon>
        <taxon>Metazoa</taxon>
        <taxon>Spiralia</taxon>
        <taxon>Lophotrochozoa</taxon>
        <taxon>Mollusca</taxon>
        <taxon>Bivalvia</taxon>
        <taxon>Autobranchia</taxon>
        <taxon>Heteroconchia</taxon>
        <taxon>Euheterodonta</taxon>
        <taxon>Imparidentia</taxon>
        <taxon>Neoheterodontei</taxon>
        <taxon>Myida</taxon>
        <taxon>Myoidea</taxon>
        <taxon>Myidae</taxon>
        <taxon>Mya</taxon>
    </lineage>
</organism>
<feature type="compositionally biased region" description="Basic residues" evidence="5">
    <location>
        <begin position="357"/>
        <end position="369"/>
    </location>
</feature>
<keyword evidence="7" id="KW-1185">Reference proteome</keyword>
<sequence length="405" mass="45928">MHEDRKWMFFCGLPPGTHCNVITAHNPDQSKTPTPKTYFLLPCVDDYYIRDMSSYHDNMHEDRKWMFFCGLPPGTHCNVITAHNPDQSKTPTARCAGRWRSVYRSGGGGGDRRLRPRASSKFQFPLHQRSRVNPFPDPIASRKRHKKERKGRDRGHVNPGYARGSSDSSSTGSDVGERDLSPPRVRMAQYSSDSSNDDSSGVEDEVPGGSPVYRMERETDGPVRRSLRTKTINNAAGFANGRHRQTSGDNHRMSRRDSFERNPKSDSSLTINSLKRYENNLGGGSINRRSNSNSKLRTRERSSSSITHSSSDLTGASYISGETNLTDLTSVSRYQKNTRRSSPSSRRRYRKDPNRDKKGRKRPRRKHGSRDRNLRNNETRSRGTGSDVSFGSEDLNRNYIHVSTV</sequence>
<feature type="compositionally biased region" description="Low complexity" evidence="5">
    <location>
        <begin position="286"/>
        <end position="295"/>
    </location>
</feature>
<evidence type="ECO:0000313" key="6">
    <source>
        <dbReference type="EMBL" id="WAR25523.1"/>
    </source>
</evidence>
<feature type="compositionally biased region" description="Basic and acidic residues" evidence="5">
    <location>
        <begin position="214"/>
        <end position="223"/>
    </location>
</feature>
<feature type="compositionally biased region" description="Polar residues" evidence="5">
    <location>
        <begin position="320"/>
        <end position="335"/>
    </location>
</feature>
<dbReference type="Proteomes" id="UP001164746">
    <property type="component" value="Chromosome 14"/>
</dbReference>
<comment type="subcellular location">
    <subcellularLocation>
        <location evidence="1">Secreted</location>
    </subcellularLocation>
</comment>
<dbReference type="InterPro" id="IPR026645">
    <property type="entry name" value="Dermatopontin"/>
</dbReference>
<evidence type="ECO:0000256" key="3">
    <source>
        <dbReference type="ARBA" id="ARBA00022525"/>
    </source>
</evidence>
<gene>
    <name evidence="6" type="ORF">MAR_011227</name>
</gene>
<accession>A0ABY7FXB7</accession>
<reference evidence="6" key="1">
    <citation type="submission" date="2022-11" db="EMBL/GenBank/DDBJ databases">
        <title>Centuries of genome instability and evolution in soft-shell clam transmissible cancer (bioRxiv).</title>
        <authorList>
            <person name="Hart S.F.M."/>
            <person name="Yonemitsu M.A."/>
            <person name="Giersch R.M."/>
            <person name="Beal B.F."/>
            <person name="Arriagada G."/>
            <person name="Davis B.W."/>
            <person name="Ostrander E.A."/>
            <person name="Goff S.P."/>
            <person name="Metzger M.J."/>
        </authorList>
    </citation>
    <scope>NUCLEOTIDE SEQUENCE</scope>
    <source>
        <strain evidence="6">MELC-2E11</strain>
        <tissue evidence="6">Siphon/mantle</tissue>
    </source>
</reference>
<feature type="compositionally biased region" description="Basic and acidic residues" evidence="5">
    <location>
        <begin position="249"/>
        <end position="264"/>
    </location>
</feature>
<keyword evidence="3" id="KW-0964">Secreted</keyword>
<comment type="similarity">
    <text evidence="2">Belongs to the dermatopontin family.</text>
</comment>
<evidence type="ECO:0000256" key="4">
    <source>
        <dbReference type="ARBA" id="ARBA00023157"/>
    </source>
</evidence>
<evidence type="ECO:0000256" key="2">
    <source>
        <dbReference type="ARBA" id="ARBA00008712"/>
    </source>
</evidence>
<dbReference type="Pfam" id="PF14704">
    <property type="entry name" value="DERM"/>
    <property type="match status" value="1"/>
</dbReference>
<feature type="compositionally biased region" description="Basic and acidic residues" evidence="5">
    <location>
        <begin position="370"/>
        <end position="381"/>
    </location>
</feature>
<evidence type="ECO:0000256" key="5">
    <source>
        <dbReference type="SAM" id="MobiDB-lite"/>
    </source>
</evidence>
<keyword evidence="4" id="KW-1015">Disulfide bond</keyword>